<evidence type="ECO:0000256" key="2">
    <source>
        <dbReference type="ARBA" id="ARBA00022483"/>
    </source>
</evidence>
<dbReference type="GO" id="GO:0005737">
    <property type="term" value="C:cytoplasm"/>
    <property type="evidence" value="ECO:0007669"/>
    <property type="project" value="TreeGrafter"/>
</dbReference>
<dbReference type="PANTHER" id="PTHR10241">
    <property type="entry name" value="LETHAL 2 GIANT LARVAE PROTEIN"/>
    <property type="match status" value="1"/>
</dbReference>
<reference evidence="6 7" key="1">
    <citation type="submission" date="2015-03" db="EMBL/GenBank/DDBJ databases">
        <title>Genomics and transcriptomics of the oil-accumulating basidiomycete yeast T. oleaginosus allow insights into substrate utilization and the diverse evolutionary trajectories of mating systems in fungi.</title>
        <authorList>
            <consortium name="DOE Joint Genome Institute"/>
            <person name="Kourist R."/>
            <person name="Kracht O."/>
            <person name="Bracharz F."/>
            <person name="Lipzen A."/>
            <person name="Nolan M."/>
            <person name="Ohm R."/>
            <person name="Grigoriev I."/>
            <person name="Sun S."/>
            <person name="Heitman J."/>
            <person name="Bruck T."/>
            <person name="Nowrousian M."/>
        </authorList>
    </citation>
    <scope>NUCLEOTIDE SEQUENCE [LARGE SCALE GENOMIC DNA]</scope>
    <source>
        <strain evidence="6 7">IBC0246</strain>
    </source>
</reference>
<proteinExistence type="inferred from homology"/>
<dbReference type="InterPro" id="IPR001680">
    <property type="entry name" value="WD40_rpt"/>
</dbReference>
<keyword evidence="2" id="KW-0268">Exocytosis</keyword>
<dbReference type="PROSITE" id="PS50082">
    <property type="entry name" value="WD_REPEATS_2"/>
    <property type="match status" value="1"/>
</dbReference>
<accession>A0A0J0XSM3</accession>
<evidence type="ECO:0000256" key="3">
    <source>
        <dbReference type="PROSITE-ProRule" id="PRU00221"/>
    </source>
</evidence>
<organism evidence="6 7">
    <name type="scientific">Cutaneotrichosporon oleaginosum</name>
    <dbReference type="NCBI Taxonomy" id="879819"/>
    <lineage>
        <taxon>Eukaryota</taxon>
        <taxon>Fungi</taxon>
        <taxon>Dikarya</taxon>
        <taxon>Basidiomycota</taxon>
        <taxon>Agaricomycotina</taxon>
        <taxon>Tremellomycetes</taxon>
        <taxon>Trichosporonales</taxon>
        <taxon>Trichosporonaceae</taxon>
        <taxon>Cutaneotrichosporon</taxon>
    </lineage>
</organism>
<gene>
    <name evidence="6" type="ORF">CC85DRAFT_257489</name>
</gene>
<dbReference type="SUPFAM" id="SSF50978">
    <property type="entry name" value="WD40 repeat-like"/>
    <property type="match status" value="2"/>
</dbReference>
<dbReference type="Proteomes" id="UP000053611">
    <property type="component" value="Unassembled WGS sequence"/>
</dbReference>
<evidence type="ECO:0000313" key="7">
    <source>
        <dbReference type="Proteomes" id="UP000053611"/>
    </source>
</evidence>
<dbReference type="Pfam" id="PF08596">
    <property type="entry name" value="Lgl_C"/>
    <property type="match status" value="1"/>
</dbReference>
<dbReference type="Gene3D" id="2.130.10.10">
    <property type="entry name" value="YVTN repeat-like/Quinoprotein amine dehydrogenase"/>
    <property type="match status" value="1"/>
</dbReference>
<dbReference type="GO" id="GO:0006887">
    <property type="term" value="P:exocytosis"/>
    <property type="evidence" value="ECO:0007669"/>
    <property type="project" value="UniProtKB-KW"/>
</dbReference>
<dbReference type="InterPro" id="IPR015943">
    <property type="entry name" value="WD40/YVTN_repeat-like_dom_sf"/>
</dbReference>
<dbReference type="GO" id="GO:0019905">
    <property type="term" value="F:syntaxin binding"/>
    <property type="evidence" value="ECO:0007669"/>
    <property type="project" value="TreeGrafter"/>
</dbReference>
<dbReference type="InterPro" id="IPR036322">
    <property type="entry name" value="WD40_repeat_dom_sf"/>
</dbReference>
<dbReference type="EMBL" id="KQ087189">
    <property type="protein sequence ID" value="KLT44072.1"/>
    <property type="molecule type" value="Genomic_DNA"/>
</dbReference>
<feature type="region of interest" description="Disordered" evidence="4">
    <location>
        <begin position="1"/>
        <end position="53"/>
    </location>
</feature>
<dbReference type="GO" id="GO:0005096">
    <property type="term" value="F:GTPase activator activity"/>
    <property type="evidence" value="ECO:0007669"/>
    <property type="project" value="TreeGrafter"/>
</dbReference>
<name>A0A0J0XSM3_9TREE</name>
<dbReference type="GO" id="GO:0045159">
    <property type="term" value="F:myosin II binding"/>
    <property type="evidence" value="ECO:0007669"/>
    <property type="project" value="TreeGrafter"/>
</dbReference>
<dbReference type="GO" id="GO:0006893">
    <property type="term" value="P:Golgi to plasma membrane transport"/>
    <property type="evidence" value="ECO:0007669"/>
    <property type="project" value="TreeGrafter"/>
</dbReference>
<keyword evidence="3" id="KW-0853">WD repeat</keyword>
<sequence length="1303" mass="141374">MPRPHALSAFLSSKPGKSSDISSNPSASSPSSPSRAMFRSQKGPALSPTTDYTGTLRETSFYRHGQLRRLGLGGEVTAIAVDPLLSLMAVGSGGAVHVYGSPAFQFTLPVGTAGVKFLAFHPGHSRLVVIDETNTLHSFALNNISENSNPNVTPPLPTKEASYPVFGEITAIEQPLPSYTHMLLAMRDGVTLAWDQRQATMSKFKIPNLWALYEERLVRSGVPGRQRTVGGPQATCMAMNPRDLNILLIGYEGGVVAYDFQKRETARTFELTLPPGAPGGGSYHDDALWSERQPAVTSITWRPDGLVFAVGHADGCIAFWAYADADKPFMVRTLTHEDVHVPDAEALMEAGAIPGAPPALEATHEIEGMPVLSARIPPAAGANREPIFKLAWAGFPDQATLKLLAVSSELPLTNATAEYAERGETLLVVLGGQSPGEKPGINLLQFPAYTPPPPSAATKKAAILSEGLTSAERQAFRDSLAPTGTSSYPTKTPPEDFVLLPRNSPYFNMAHDAITLFVLLTPDANLPEPSDPSAKRQLEAYVFPPPRSDNPPPVLGRKTYVTPGNEDLVAMTPVPRGPAAQRVQSGQSASSWRFPWTASTPGRSPAASVSSLALSTTTGQRSVRRRLRVPSQLWSGGLTVLGTRLISLPTETFMRLLEHAIANEGAESVPRVPLRGGLAVPDLHSAGAPDLKVAKMENYRVLATWHSDCTVRFWDISPHILLLPTPLVFEYPNPLPHLTIHVGRILRHRDVAHLPLAKLWATDRAKVQITGVHLARETLECVLTFATGEVLVAKFGEAKHTSHSMPSSPLSPGMREEDEDDAPTNGSYFPQQEWVEELTEIGHMANWTTDGFKPVAICTVRRGAVVSCAVSDIGFIAVAYEQNSLAILDMRGPDVILREGFDGEGRTMKRRKRKAHPQNVAAEGSQIGAMRWTISGIGGDQALRPRLIVSYQSGKTKIYGLNNVLGEWLVDPKPPTFQNDSLASPLASYLLDPVTGNELLASPEALSQVVSDPAAEGKWTKEAPPHCLWIAACKRTIRVAVNFNGERFAKVELEEDLASVHYITRHGKRILVALTTAGSALVYSAPQLEFITRRDLFFGTNRPIGHLSFDDRSGDFVEYAGPLDITLRTLFHFRKPFPPRIDPCYLKTPTPVQPTPLSASYFGWMWGAGPITGASLDSLISPVRAAPPKPPPPPRKPLLTWGDAITWGEPPKPEPEQAKPKDVKVKNTAVRKVRAPDADARERRDAYSQMREGLDRRGDALDTLGEHLDHAGKAAGQYFQAARTAVAKESAKAAGKGMFSKVW</sequence>
<dbReference type="RefSeq" id="XP_018280563.1">
    <property type="nucleotide sequence ID" value="XM_018420747.1"/>
</dbReference>
<evidence type="ECO:0000256" key="4">
    <source>
        <dbReference type="SAM" id="MobiDB-lite"/>
    </source>
</evidence>
<feature type="compositionally biased region" description="Low complexity" evidence="4">
    <location>
        <begin position="12"/>
        <end position="34"/>
    </location>
</feature>
<dbReference type="InterPro" id="IPR013905">
    <property type="entry name" value="Lgl_C_dom"/>
</dbReference>
<evidence type="ECO:0000313" key="6">
    <source>
        <dbReference type="EMBL" id="KLT44072.1"/>
    </source>
</evidence>
<dbReference type="STRING" id="879819.A0A0J0XSM3"/>
<protein>
    <recommendedName>
        <fullName evidence="5">Lethal giant larvae (Lgl)-like C-terminal domain-containing protein</fullName>
    </recommendedName>
</protein>
<feature type="domain" description="Lethal giant larvae (Lgl)-like C-terminal" evidence="5">
    <location>
        <begin position="766"/>
        <end position="1188"/>
    </location>
</feature>
<dbReference type="PANTHER" id="PTHR10241:SF25">
    <property type="entry name" value="TOMOSYN, ISOFORM C"/>
    <property type="match status" value="1"/>
</dbReference>
<evidence type="ECO:0000259" key="5">
    <source>
        <dbReference type="Pfam" id="PF08596"/>
    </source>
</evidence>
<feature type="repeat" description="WD" evidence="3">
    <location>
        <begin position="289"/>
        <end position="320"/>
    </location>
</feature>
<dbReference type="GO" id="GO:0005886">
    <property type="term" value="C:plasma membrane"/>
    <property type="evidence" value="ECO:0007669"/>
    <property type="project" value="TreeGrafter"/>
</dbReference>
<dbReference type="OrthoDB" id="19944at2759"/>
<feature type="region of interest" description="Disordered" evidence="4">
    <location>
        <begin position="800"/>
        <end position="824"/>
    </location>
</feature>
<dbReference type="GeneID" id="28981350"/>
<comment type="similarity">
    <text evidence="1">Belongs to the WD repeat L(2)GL family.</text>
</comment>
<evidence type="ECO:0000256" key="1">
    <source>
        <dbReference type="ARBA" id="ARBA00008070"/>
    </source>
</evidence>
<keyword evidence="7" id="KW-1185">Reference proteome</keyword>
<dbReference type="SMART" id="SM00320">
    <property type="entry name" value="WD40"/>
    <property type="match status" value="5"/>
</dbReference>